<keyword evidence="2" id="KW-1185">Reference proteome</keyword>
<protein>
    <submittedName>
        <fullName evidence="1">Uncharacterized protein</fullName>
    </submittedName>
</protein>
<dbReference type="EMBL" id="UXAW01000029">
    <property type="protein sequence ID" value="VDC19300.1"/>
    <property type="molecule type" value="Genomic_DNA"/>
</dbReference>
<evidence type="ECO:0000313" key="1">
    <source>
        <dbReference type="EMBL" id="VDC19300.1"/>
    </source>
</evidence>
<name>A0A3P5WFG0_9RHOB</name>
<evidence type="ECO:0000313" key="2">
    <source>
        <dbReference type="Proteomes" id="UP000277498"/>
    </source>
</evidence>
<reference evidence="1 2" key="1">
    <citation type="submission" date="2018-11" db="EMBL/GenBank/DDBJ databases">
        <authorList>
            <person name="Criscuolo A."/>
        </authorList>
    </citation>
    <scope>NUCLEOTIDE SEQUENCE [LARGE SCALE GENOMIC DNA]</scope>
    <source>
        <strain evidence="1">ACIP111625</strain>
    </source>
</reference>
<dbReference type="Proteomes" id="UP000277498">
    <property type="component" value="Unassembled WGS sequence"/>
</dbReference>
<dbReference type="AlphaFoldDB" id="A0A3P5WFG0"/>
<proteinExistence type="predicted"/>
<gene>
    <name evidence="1" type="ORF">XINFAN_00195</name>
</gene>
<dbReference type="RefSeq" id="WP_094463140.1">
    <property type="nucleotide sequence ID" value="NZ_UXAW01000029.1"/>
</dbReference>
<dbReference type="OrthoDB" id="7359934at2"/>
<sequence>MSNHKIISIDGGSAAYWRERKHAFRLIREAELAAERLADAPMYLHGGYDEDGDVIPIENLGPHDDMEDAIRAIEADPTAVSILVAQGRTDIGGHKVKAVIAGLEPDWGHIEDPVSNPLWGPDTD</sequence>
<accession>A0A3P5WFG0</accession>
<organism evidence="1 2">
    <name type="scientific">Pseudogemmobacter humi</name>
    <dbReference type="NCBI Taxonomy" id="2483812"/>
    <lineage>
        <taxon>Bacteria</taxon>
        <taxon>Pseudomonadati</taxon>
        <taxon>Pseudomonadota</taxon>
        <taxon>Alphaproteobacteria</taxon>
        <taxon>Rhodobacterales</taxon>
        <taxon>Paracoccaceae</taxon>
        <taxon>Pseudogemmobacter</taxon>
    </lineage>
</organism>